<gene>
    <name evidence="3" type="ORF">CVT25_014683</name>
</gene>
<feature type="region of interest" description="Disordered" evidence="1">
    <location>
        <begin position="829"/>
        <end position="849"/>
    </location>
</feature>
<feature type="compositionally biased region" description="Acidic residues" evidence="1">
    <location>
        <begin position="735"/>
        <end position="744"/>
    </location>
</feature>
<keyword evidence="2" id="KW-0812">Transmembrane</keyword>
<protein>
    <submittedName>
        <fullName evidence="3">Uncharacterized protein</fullName>
    </submittedName>
</protein>
<dbReference type="Proteomes" id="UP000283269">
    <property type="component" value="Unassembled WGS sequence"/>
</dbReference>
<feature type="compositionally biased region" description="Polar residues" evidence="1">
    <location>
        <begin position="829"/>
        <end position="845"/>
    </location>
</feature>
<dbReference type="InParanoid" id="A0A409WTU5"/>
<feature type="transmembrane region" description="Helical" evidence="2">
    <location>
        <begin position="165"/>
        <end position="194"/>
    </location>
</feature>
<dbReference type="STRING" id="93625.A0A409WTU5"/>
<sequence>MLSSGRSHYLALNRALEEEEEEWEEEAEEAEEGYTLFSSSPIDSDAPKVEAQWETCSHSYPPNVCRREMVCERNSELAVGRTVYQHNSQRALHGEKRDTRRQTKALQPALDLFTTLGLDILLGSFVFHFRNFFTPSYELLSSSKAILHAEPTKTHLCRRRSWRRLAVISLLALTVGLISTPVLLGVLVLMYGGMPPSYADARFRERMLPQHRWGRDGMQSAGGLVRGNGYYYNGGRNGTTRGEEGEERYLRFPDHLWGHGLNNVLQEALLYALLAHHANRSYVFEDFVWSHLPLPYTLYDFTLRPTRVPMGAFLGGWIVGQSQSRGDTPVKEIEWEDQEGRPSGPLIARVLDFSKWARAQFAFQPEHRQTQVRDGLRTTTTTTGHAAGDVFKASSRADTGRAHAIANGGVAVLPETRTGPPRLIRSSISAEYFEHVCPPSKYIEVFYSWPSDASISPEPGDLGGDDDRVDRAPEATADGINILRWWVDRLAREDVRDQRCVVIREQDRRVWDSDFFGTRRPLSLFPILRDSPALRAFEWSALVKGAVDRTIAGFFTQLPRNAISEQNTLAKLSQTALRGDKPTRTRIVSTASVGVGTTVSNEDSPVRPAKMIDDTDAAALGGSGAPAGFVSFGNFLGADDNATATADVNKNVDENGGVQMMPGVLAVHLRRGDYKRHCLRLADWGAGYMGWNRLIEAGAGVNGSIEGAGGEVGFEDGLWDYLMRSDMSKMRDRGEGEDDSDDGVAGDTSGLDTDLALELVAESEKNSGEMREQLRKRRTEAYYLAHCLPTIPQIVRRLREVREEYEGLFVAEPTPRKNHVTDPRQYLESTATTNTPSADSKSKNATGADADHRYSLREVYVLTNGWPSFVDELRGTLLRDGWEKVVGSTDVERGEFQGLAKGHGQRQGDLGLGRDRRGNDVRHHHRYNWLVEGPNVMTMGDSGEGDGEETGCPVDVGLSKEEKGVSAAIDMGLAERAEVFVGNGVSVSYIL</sequence>
<name>A0A409WTU5_PSICY</name>
<feature type="compositionally biased region" description="Acidic residues" evidence="1">
    <location>
        <begin position="17"/>
        <end position="32"/>
    </location>
</feature>
<dbReference type="OrthoDB" id="2559662at2759"/>
<dbReference type="Gene3D" id="3.40.50.11350">
    <property type="match status" value="1"/>
</dbReference>
<keyword evidence="2" id="KW-0472">Membrane</keyword>
<feature type="region of interest" description="Disordered" evidence="1">
    <location>
        <begin position="730"/>
        <end position="749"/>
    </location>
</feature>
<evidence type="ECO:0000313" key="3">
    <source>
        <dbReference type="EMBL" id="PPQ81954.1"/>
    </source>
</evidence>
<feature type="region of interest" description="Disordered" evidence="1">
    <location>
        <begin position="15"/>
        <end position="37"/>
    </location>
</feature>
<evidence type="ECO:0000256" key="2">
    <source>
        <dbReference type="SAM" id="Phobius"/>
    </source>
</evidence>
<organism evidence="3 4">
    <name type="scientific">Psilocybe cyanescens</name>
    <dbReference type="NCBI Taxonomy" id="93625"/>
    <lineage>
        <taxon>Eukaryota</taxon>
        <taxon>Fungi</taxon>
        <taxon>Dikarya</taxon>
        <taxon>Basidiomycota</taxon>
        <taxon>Agaricomycotina</taxon>
        <taxon>Agaricomycetes</taxon>
        <taxon>Agaricomycetidae</taxon>
        <taxon>Agaricales</taxon>
        <taxon>Agaricineae</taxon>
        <taxon>Strophariaceae</taxon>
        <taxon>Psilocybe</taxon>
    </lineage>
</organism>
<keyword evidence="4" id="KW-1185">Reference proteome</keyword>
<keyword evidence="2" id="KW-1133">Transmembrane helix</keyword>
<evidence type="ECO:0000313" key="4">
    <source>
        <dbReference type="Proteomes" id="UP000283269"/>
    </source>
</evidence>
<dbReference type="AlphaFoldDB" id="A0A409WTU5"/>
<dbReference type="EMBL" id="NHYD01003194">
    <property type="protein sequence ID" value="PPQ81954.1"/>
    <property type="molecule type" value="Genomic_DNA"/>
</dbReference>
<comment type="caution">
    <text evidence="3">The sequence shown here is derived from an EMBL/GenBank/DDBJ whole genome shotgun (WGS) entry which is preliminary data.</text>
</comment>
<evidence type="ECO:0000256" key="1">
    <source>
        <dbReference type="SAM" id="MobiDB-lite"/>
    </source>
</evidence>
<proteinExistence type="predicted"/>
<reference evidence="3 4" key="1">
    <citation type="journal article" date="2018" name="Evol. Lett.">
        <title>Horizontal gene cluster transfer increased hallucinogenic mushroom diversity.</title>
        <authorList>
            <person name="Reynolds H.T."/>
            <person name="Vijayakumar V."/>
            <person name="Gluck-Thaler E."/>
            <person name="Korotkin H.B."/>
            <person name="Matheny P.B."/>
            <person name="Slot J.C."/>
        </authorList>
    </citation>
    <scope>NUCLEOTIDE SEQUENCE [LARGE SCALE GENOMIC DNA]</scope>
    <source>
        <strain evidence="3 4">2631</strain>
    </source>
</reference>
<accession>A0A409WTU5</accession>